<dbReference type="PANTHER" id="PTHR36302">
    <property type="entry name" value="BLR7088 PROTEIN"/>
    <property type="match status" value="1"/>
</dbReference>
<dbReference type="InterPro" id="IPR036182">
    <property type="entry name" value="PCuAC_sf"/>
</dbReference>
<keyword evidence="3" id="KW-1185">Reference proteome</keyword>
<protein>
    <submittedName>
        <fullName evidence="2">Copper chaperone PCu(A)C</fullName>
    </submittedName>
</protein>
<dbReference type="RefSeq" id="WP_379733197.1">
    <property type="nucleotide sequence ID" value="NZ_JBHRVV010000001.1"/>
</dbReference>
<dbReference type="InterPro" id="IPR058248">
    <property type="entry name" value="Lxx211020-like"/>
</dbReference>
<evidence type="ECO:0000313" key="2">
    <source>
        <dbReference type="EMBL" id="MFC3457074.1"/>
    </source>
</evidence>
<accession>A0ABV7PD45</accession>
<sequence length="161" mass="16900">MKPTLFALLAAGLFSTGALAQVTVTDPWVRATVPAAKSAGAFMQLKSASATRLVGVSTPVAGRAEIHEMAMENNTMRMRAVDGIDLPAGQPVNLASGGYHLMFFDLKRQLKEGETVPVTLVVQDAAKKRSSVTVEAQVKPLTYVAPAAQGHGSGHGQHQGH</sequence>
<proteinExistence type="predicted"/>
<feature type="signal peptide" evidence="1">
    <location>
        <begin position="1"/>
        <end position="20"/>
    </location>
</feature>
<feature type="chain" id="PRO_5045376849" evidence="1">
    <location>
        <begin position="21"/>
        <end position="161"/>
    </location>
</feature>
<dbReference type="Pfam" id="PF04314">
    <property type="entry name" value="PCuAC"/>
    <property type="match status" value="1"/>
</dbReference>
<dbReference type="EMBL" id="JBHRVV010000001">
    <property type="protein sequence ID" value="MFC3457074.1"/>
    <property type="molecule type" value="Genomic_DNA"/>
</dbReference>
<dbReference type="InterPro" id="IPR007410">
    <property type="entry name" value="LpqE-like"/>
</dbReference>
<dbReference type="Proteomes" id="UP001595665">
    <property type="component" value="Unassembled WGS sequence"/>
</dbReference>
<name>A0ABV7PD45_9BURK</name>
<dbReference type="SUPFAM" id="SSF110087">
    <property type="entry name" value="DR1885-like metal-binding protein"/>
    <property type="match status" value="1"/>
</dbReference>
<dbReference type="Gene3D" id="2.60.40.1890">
    <property type="entry name" value="PCu(A)C copper chaperone"/>
    <property type="match status" value="1"/>
</dbReference>
<reference evidence="3" key="1">
    <citation type="journal article" date="2019" name="Int. J. Syst. Evol. Microbiol.">
        <title>The Global Catalogue of Microorganisms (GCM) 10K type strain sequencing project: providing services to taxonomists for standard genome sequencing and annotation.</title>
        <authorList>
            <consortium name="The Broad Institute Genomics Platform"/>
            <consortium name="The Broad Institute Genome Sequencing Center for Infectious Disease"/>
            <person name="Wu L."/>
            <person name="Ma J."/>
        </authorList>
    </citation>
    <scope>NUCLEOTIDE SEQUENCE [LARGE SCALE GENOMIC DNA]</scope>
    <source>
        <strain evidence="3">CCM 7480</strain>
    </source>
</reference>
<organism evidence="2 3">
    <name type="scientific">Massilia haematophila</name>
    <dbReference type="NCBI Taxonomy" id="457923"/>
    <lineage>
        <taxon>Bacteria</taxon>
        <taxon>Pseudomonadati</taxon>
        <taxon>Pseudomonadota</taxon>
        <taxon>Betaproteobacteria</taxon>
        <taxon>Burkholderiales</taxon>
        <taxon>Oxalobacteraceae</taxon>
        <taxon>Telluria group</taxon>
        <taxon>Massilia</taxon>
    </lineage>
</organism>
<keyword evidence="1" id="KW-0732">Signal</keyword>
<evidence type="ECO:0000256" key="1">
    <source>
        <dbReference type="SAM" id="SignalP"/>
    </source>
</evidence>
<gene>
    <name evidence="2" type="ORF">ACFOPH_02250</name>
</gene>
<dbReference type="PANTHER" id="PTHR36302:SF1">
    <property type="entry name" value="COPPER CHAPERONE PCU(A)C"/>
    <property type="match status" value="1"/>
</dbReference>
<comment type="caution">
    <text evidence="2">The sequence shown here is derived from an EMBL/GenBank/DDBJ whole genome shotgun (WGS) entry which is preliminary data.</text>
</comment>
<evidence type="ECO:0000313" key="3">
    <source>
        <dbReference type="Proteomes" id="UP001595665"/>
    </source>
</evidence>